<keyword evidence="1" id="KW-1133">Transmembrane helix</keyword>
<proteinExistence type="predicted"/>
<feature type="transmembrane region" description="Helical" evidence="1">
    <location>
        <begin position="104"/>
        <end position="127"/>
    </location>
</feature>
<dbReference type="OrthoDB" id="206380at2157"/>
<evidence type="ECO:0000313" key="2">
    <source>
        <dbReference type="EMBL" id="QFU83188.1"/>
    </source>
</evidence>
<dbReference type="KEGG" id="nas:GCU68_11900"/>
<dbReference type="RefSeq" id="WP_152941875.1">
    <property type="nucleotide sequence ID" value="NZ_CP045488.1"/>
</dbReference>
<feature type="transmembrane region" description="Helical" evidence="1">
    <location>
        <begin position="167"/>
        <end position="193"/>
    </location>
</feature>
<dbReference type="GeneID" id="42301757"/>
<evidence type="ECO:0008006" key="4">
    <source>
        <dbReference type="Google" id="ProtNLM"/>
    </source>
</evidence>
<feature type="transmembrane region" description="Helical" evidence="1">
    <location>
        <begin position="139"/>
        <end position="161"/>
    </location>
</feature>
<name>A0A5P9P4Y1_9EURY</name>
<reference evidence="2 3" key="1">
    <citation type="journal article" date="2007" name="Int. J. Syst. Evol. Microbiol.">
        <title>Natronorubrum sulfidifaciens sp. nov., an extremely haloalkaliphilic archaeon isolated from Aiding salt lake in Xin-Jiang, China.</title>
        <authorList>
            <person name="Cui H.L."/>
            <person name="Tohty D."/>
            <person name="Liu H.C."/>
            <person name="Liu S.J."/>
            <person name="Oren A."/>
            <person name="Zhou P.J."/>
        </authorList>
    </citation>
    <scope>NUCLEOTIDE SEQUENCE [LARGE SCALE GENOMIC DNA]</scope>
    <source>
        <strain evidence="2 3">7-3</strain>
    </source>
</reference>
<keyword evidence="3" id="KW-1185">Reference proteome</keyword>
<dbReference type="AlphaFoldDB" id="A0A5P9P4Y1"/>
<dbReference type="Proteomes" id="UP000326170">
    <property type="component" value="Chromosome"/>
</dbReference>
<keyword evidence="1" id="KW-0812">Transmembrane</keyword>
<keyword evidence="1" id="KW-0472">Membrane</keyword>
<dbReference type="EMBL" id="CP045488">
    <property type="protein sequence ID" value="QFU83188.1"/>
    <property type="molecule type" value="Genomic_DNA"/>
</dbReference>
<feature type="transmembrane region" description="Helical" evidence="1">
    <location>
        <begin position="214"/>
        <end position="237"/>
    </location>
</feature>
<organism evidence="2 3">
    <name type="scientific">Natronorubrum aibiense</name>
    <dbReference type="NCBI Taxonomy" id="348826"/>
    <lineage>
        <taxon>Archaea</taxon>
        <taxon>Methanobacteriati</taxon>
        <taxon>Methanobacteriota</taxon>
        <taxon>Stenosarchaea group</taxon>
        <taxon>Halobacteria</taxon>
        <taxon>Halobacteriales</taxon>
        <taxon>Natrialbaceae</taxon>
        <taxon>Natronorubrum</taxon>
    </lineage>
</organism>
<protein>
    <recommendedName>
        <fullName evidence="4">DUF4013 domain-containing protein</fullName>
    </recommendedName>
</protein>
<accession>A0A5P9P4Y1</accession>
<gene>
    <name evidence="2" type="ORF">GCU68_11900</name>
</gene>
<feature type="transmembrane region" description="Helical" evidence="1">
    <location>
        <begin position="243"/>
        <end position="266"/>
    </location>
</feature>
<sequence>MSTDSASTTDTTNTSPGFATVAHAVVTTVRDRPASLVPFLLAGIVGAASTLGRIETPYPVGVSSFGASGSLRIPIPLVPRLEPTVELAPTILSGLRLEYAVTLLGWQVALAAVTAVAFAVGIWLVASGTKGFAPPIARVGWLSIYVFAVQGVSFGAIYVLGSWFTGIGTTVLTVLAAVVIAGGLLVAPASIVLGGTRPDAAVLESLAYAGSRPFSSAGLVLCLGILAVLFTGVATIVSGVPGLAAGTITSVAVTGTAHAAVVASIYEHGSENEVSPSDS</sequence>
<evidence type="ECO:0000313" key="3">
    <source>
        <dbReference type="Proteomes" id="UP000326170"/>
    </source>
</evidence>
<evidence type="ECO:0000256" key="1">
    <source>
        <dbReference type="SAM" id="Phobius"/>
    </source>
</evidence>